<reference evidence="1" key="1">
    <citation type="submission" date="2021-02" db="EMBL/GenBank/DDBJ databases">
        <authorList>
            <consortium name="DOE Joint Genome Institute"/>
            <person name="Ahrendt S."/>
            <person name="Looney B.P."/>
            <person name="Miyauchi S."/>
            <person name="Morin E."/>
            <person name="Drula E."/>
            <person name="Courty P.E."/>
            <person name="Chicoki N."/>
            <person name="Fauchery L."/>
            <person name="Kohler A."/>
            <person name="Kuo A."/>
            <person name="Labutti K."/>
            <person name="Pangilinan J."/>
            <person name="Lipzen A."/>
            <person name="Riley R."/>
            <person name="Andreopoulos W."/>
            <person name="He G."/>
            <person name="Johnson J."/>
            <person name="Barry K.W."/>
            <person name="Grigoriev I.V."/>
            <person name="Nagy L."/>
            <person name="Hibbett D."/>
            <person name="Henrissat B."/>
            <person name="Matheny P.B."/>
            <person name="Labbe J."/>
            <person name="Martin F."/>
        </authorList>
    </citation>
    <scope>NUCLEOTIDE SEQUENCE</scope>
    <source>
        <strain evidence="1">FP105234-sp</strain>
    </source>
</reference>
<comment type="caution">
    <text evidence="1">The sequence shown here is derived from an EMBL/GenBank/DDBJ whole genome shotgun (WGS) entry which is preliminary data.</text>
</comment>
<proteinExistence type="predicted"/>
<keyword evidence="2" id="KW-1185">Reference proteome</keyword>
<protein>
    <submittedName>
        <fullName evidence="1">Uncharacterized protein</fullName>
    </submittedName>
</protein>
<evidence type="ECO:0000313" key="1">
    <source>
        <dbReference type="EMBL" id="KAI0050196.1"/>
    </source>
</evidence>
<accession>A0ACB8S2B6</accession>
<dbReference type="EMBL" id="MU275864">
    <property type="protein sequence ID" value="KAI0050196.1"/>
    <property type="molecule type" value="Genomic_DNA"/>
</dbReference>
<evidence type="ECO:0000313" key="2">
    <source>
        <dbReference type="Proteomes" id="UP000814033"/>
    </source>
</evidence>
<reference evidence="1" key="2">
    <citation type="journal article" date="2022" name="New Phytol.">
        <title>Evolutionary transition to the ectomycorrhizal habit in the genomes of a hyperdiverse lineage of mushroom-forming fungi.</title>
        <authorList>
            <person name="Looney B."/>
            <person name="Miyauchi S."/>
            <person name="Morin E."/>
            <person name="Drula E."/>
            <person name="Courty P.E."/>
            <person name="Kohler A."/>
            <person name="Kuo A."/>
            <person name="LaButti K."/>
            <person name="Pangilinan J."/>
            <person name="Lipzen A."/>
            <person name="Riley R."/>
            <person name="Andreopoulos W."/>
            <person name="He G."/>
            <person name="Johnson J."/>
            <person name="Nolan M."/>
            <person name="Tritt A."/>
            <person name="Barry K.W."/>
            <person name="Grigoriev I.V."/>
            <person name="Nagy L.G."/>
            <person name="Hibbett D."/>
            <person name="Henrissat B."/>
            <person name="Matheny P.B."/>
            <person name="Labbe J."/>
            <person name="Martin F.M."/>
        </authorList>
    </citation>
    <scope>NUCLEOTIDE SEQUENCE</scope>
    <source>
        <strain evidence="1">FP105234-sp</strain>
    </source>
</reference>
<gene>
    <name evidence="1" type="ORF">FA95DRAFT_1555897</name>
</gene>
<organism evidence="1 2">
    <name type="scientific">Auriscalpium vulgare</name>
    <dbReference type="NCBI Taxonomy" id="40419"/>
    <lineage>
        <taxon>Eukaryota</taxon>
        <taxon>Fungi</taxon>
        <taxon>Dikarya</taxon>
        <taxon>Basidiomycota</taxon>
        <taxon>Agaricomycotina</taxon>
        <taxon>Agaricomycetes</taxon>
        <taxon>Russulales</taxon>
        <taxon>Auriscalpiaceae</taxon>
        <taxon>Auriscalpium</taxon>
    </lineage>
</organism>
<dbReference type="Proteomes" id="UP000814033">
    <property type="component" value="Unassembled WGS sequence"/>
</dbReference>
<sequence length="110" mass="12653">MYPGNTWFSSRLELNPKINREASTLQYGILITKQDVVDYNLQTACSRPCTALTSFAVDMEVNLDLEALSVTRHPVDGGRRCGGMKCYKGLWIEWFALWARKYYAPIALRW</sequence>
<name>A0ACB8S2B6_9AGAM</name>